<proteinExistence type="predicted"/>
<accession>A0A853C4D4</accession>
<reference evidence="2 3" key="1">
    <citation type="submission" date="2020-07" db="EMBL/GenBank/DDBJ databases">
        <title>Sequencing the genomes of 1000 actinobacteria strains.</title>
        <authorList>
            <person name="Klenk H.-P."/>
        </authorList>
    </citation>
    <scope>NUCLEOTIDE SEQUENCE [LARGE SCALE GENOMIC DNA]</scope>
    <source>
        <strain evidence="2 3">DSM 103833</strain>
    </source>
</reference>
<dbReference type="Proteomes" id="UP000530424">
    <property type="component" value="Unassembled WGS sequence"/>
</dbReference>
<organism evidence="2 3">
    <name type="scientific">Nocardioides thalensis</name>
    <dbReference type="NCBI Taxonomy" id="1914755"/>
    <lineage>
        <taxon>Bacteria</taxon>
        <taxon>Bacillati</taxon>
        <taxon>Actinomycetota</taxon>
        <taxon>Actinomycetes</taxon>
        <taxon>Propionibacteriales</taxon>
        <taxon>Nocardioidaceae</taxon>
        <taxon>Nocardioides</taxon>
    </lineage>
</organism>
<dbReference type="RefSeq" id="WP_179669272.1">
    <property type="nucleotide sequence ID" value="NZ_JACCFP010000001.1"/>
</dbReference>
<protein>
    <submittedName>
        <fullName evidence="2">Uncharacterized protein</fullName>
    </submittedName>
</protein>
<dbReference type="AlphaFoldDB" id="A0A853C4D4"/>
<dbReference type="EMBL" id="JACCFP010000001">
    <property type="protein sequence ID" value="NYJ02970.1"/>
    <property type="molecule type" value="Genomic_DNA"/>
</dbReference>
<name>A0A853C4D4_9ACTN</name>
<comment type="caution">
    <text evidence="2">The sequence shown here is derived from an EMBL/GenBank/DDBJ whole genome shotgun (WGS) entry which is preliminary data.</text>
</comment>
<evidence type="ECO:0000313" key="3">
    <source>
        <dbReference type="Proteomes" id="UP000530424"/>
    </source>
</evidence>
<feature type="region of interest" description="Disordered" evidence="1">
    <location>
        <begin position="83"/>
        <end position="107"/>
    </location>
</feature>
<evidence type="ECO:0000256" key="1">
    <source>
        <dbReference type="SAM" id="MobiDB-lite"/>
    </source>
</evidence>
<gene>
    <name evidence="2" type="ORF">HNR19_003668</name>
</gene>
<evidence type="ECO:0000313" key="2">
    <source>
        <dbReference type="EMBL" id="NYJ02970.1"/>
    </source>
</evidence>
<keyword evidence="3" id="KW-1185">Reference proteome</keyword>
<sequence>MFPQFEVATRLRPVAVVGTVSFSEEYDAAVPRSASAPTPHPAPYAAVEVDLTGDAPAGRLSLALAAADGTRLAVRLEPKRRDADLEVTTGGESTVHRSRRHGRAPVSPTRVGLALTGTHVSALTEERGHWVVRARVGLEDLGVDVRDLGWLATLESSWSWSGDDGPAPVSGWRAGGFGRLGLRDLRLVTERDGSPYRPDGPDGPVLLTATSAGPGFFDTAHTSVWSIDPDTPELRHLSDLFFERPDAPGGYGDHATHLVRDGDRWLVATSTWGDFDPRAKDASMRITLAETGADLLTGRHRLPTRELAVPTDGLASVGVWDPHLVHTGTEWLVGFVSARRFFDFHPAYAAGPSLDDLTLRGAVTDRTATEGTTILPHGDGWLLLASDGPDNPRGRRAQYPVFALNGALHQTGTLRAPYPTNIPWPTLVPPAPGGATGRGSGEWWLVTFDGTRYGGALPGYGTHGDVVLLRGVEEAD</sequence>